<dbReference type="SUPFAM" id="SSF55729">
    <property type="entry name" value="Acyl-CoA N-acyltransferases (Nat)"/>
    <property type="match status" value="1"/>
</dbReference>
<evidence type="ECO:0000256" key="4">
    <source>
        <dbReference type="ARBA" id="ARBA00022679"/>
    </source>
</evidence>
<keyword evidence="14" id="KW-1185">Reference proteome</keyword>
<reference evidence="13" key="3">
    <citation type="submission" date="2015-06" db="UniProtKB">
        <authorList>
            <consortium name="EnsemblMetazoa"/>
        </authorList>
    </citation>
    <scope>IDENTIFICATION</scope>
</reference>
<dbReference type="OrthoDB" id="2139606at2759"/>
<dbReference type="InterPro" id="IPR015938">
    <property type="entry name" value="Glycine_N-acyltransferase_N"/>
</dbReference>
<dbReference type="STRING" id="283909.R7VKJ8"/>
<dbReference type="GO" id="GO:0016758">
    <property type="term" value="F:hexosyltransferase activity"/>
    <property type="evidence" value="ECO:0007669"/>
    <property type="project" value="InterPro"/>
</dbReference>
<keyword evidence="5" id="KW-0812">Transmembrane</keyword>
<dbReference type="GO" id="GO:0047961">
    <property type="term" value="F:glycine N-acyltransferase activity"/>
    <property type="evidence" value="ECO:0007669"/>
    <property type="project" value="InterPro"/>
</dbReference>
<keyword evidence="4 10" id="KW-0808">Transferase</keyword>
<evidence type="ECO:0000259" key="11">
    <source>
        <dbReference type="PROSITE" id="PS51186"/>
    </source>
</evidence>
<keyword evidence="6" id="KW-0735">Signal-anchor</keyword>
<comment type="subcellular location">
    <subcellularLocation>
        <location evidence="1">Golgi apparatus membrane</location>
        <topology evidence="1">Single-pass type II membrane protein</topology>
    </subcellularLocation>
</comment>
<dbReference type="Pfam" id="PF06021">
    <property type="entry name" value="Gly_acyl_tr_N"/>
    <property type="match status" value="1"/>
</dbReference>
<comment type="similarity">
    <text evidence="2">Belongs to the glycosyltransferase 31 family.</text>
</comment>
<dbReference type="PROSITE" id="PS51186">
    <property type="entry name" value="GNAT"/>
    <property type="match status" value="1"/>
</dbReference>
<keyword evidence="3" id="KW-0328">Glycosyltransferase</keyword>
<dbReference type="InterPro" id="IPR016181">
    <property type="entry name" value="Acyl_CoA_acyltransferase"/>
</dbReference>
<dbReference type="EMBL" id="KB292909">
    <property type="protein sequence ID" value="ELU16825.1"/>
    <property type="molecule type" value="Genomic_DNA"/>
</dbReference>
<dbReference type="Gene3D" id="3.40.630.30">
    <property type="match status" value="1"/>
</dbReference>
<dbReference type="InterPro" id="IPR010313">
    <property type="entry name" value="Glycine_N-acyltransferase"/>
</dbReference>
<sequence length="504" mass="56283">MAATHIQKGVRQLTSKADLIRLSHWLESGQHPGAFRVLGHLRSNIQGILRNDVFTNCWPKPTVVLVKPRAPSSHGYVNNVCSVFATDIDDCRETLLHNDVMDWTKAWGIGGMDTRLIKPIAELAERQGGKLAPDSGPCVVCHIPKRRLESVNATLPMGYYESKLTGIHASLVTATWPHKDLDTEDFVRYLLHNLPSSCVRVAATGQLVGWTVAQHYRCIGMMYVASAHRNNGIGRFLTKRSAQDLVYSGSPAYSYVLRTNTAAQGMLRKMGFEMVDDLDAVWGFDGAITAESDDPLPLSPSSVIIKDSGGGLIRFHEVEDSEKLQKFVEQEAVRSDEWREAGEREQRRIDHEMASYDDIILLPNTMDVYRNIPHKLLHALQWAEENTRVNFVAKMDDDCFQNLFHLLDVVEGQSDHSWVAKDIASLRESIAGKSGSIVHNRLSHESRSSNERHDVDLPGVWGFSGLPRAPIAHNSYDISFLQLIDLLTKEQEKKQSAAGESGVN</sequence>
<dbReference type="InterPro" id="IPR002659">
    <property type="entry name" value="Glyco_trans_31"/>
</dbReference>
<reference evidence="12 14" key="2">
    <citation type="journal article" date="2013" name="Nature">
        <title>Insights into bilaterian evolution from three spiralian genomes.</title>
        <authorList>
            <person name="Simakov O."/>
            <person name="Marletaz F."/>
            <person name="Cho S.J."/>
            <person name="Edsinger-Gonzales E."/>
            <person name="Havlak P."/>
            <person name="Hellsten U."/>
            <person name="Kuo D.H."/>
            <person name="Larsson T."/>
            <person name="Lv J."/>
            <person name="Arendt D."/>
            <person name="Savage R."/>
            <person name="Osoegawa K."/>
            <person name="de Jong P."/>
            <person name="Grimwood J."/>
            <person name="Chapman J.A."/>
            <person name="Shapiro H."/>
            <person name="Aerts A."/>
            <person name="Otillar R.P."/>
            <person name="Terry A.Y."/>
            <person name="Boore J.L."/>
            <person name="Grigoriev I.V."/>
            <person name="Lindberg D.R."/>
            <person name="Seaver E.C."/>
            <person name="Weisblat D.A."/>
            <person name="Putnam N.H."/>
            <person name="Rokhsar D.S."/>
        </authorList>
    </citation>
    <scope>NUCLEOTIDE SEQUENCE</scope>
    <source>
        <strain evidence="12 14">I ESC-2004</strain>
    </source>
</reference>
<dbReference type="GO" id="GO:0005739">
    <property type="term" value="C:mitochondrion"/>
    <property type="evidence" value="ECO:0007669"/>
    <property type="project" value="InterPro"/>
</dbReference>
<evidence type="ECO:0000313" key="14">
    <source>
        <dbReference type="Proteomes" id="UP000014760"/>
    </source>
</evidence>
<dbReference type="InterPro" id="IPR000182">
    <property type="entry name" value="GNAT_dom"/>
</dbReference>
<evidence type="ECO:0000256" key="2">
    <source>
        <dbReference type="ARBA" id="ARBA00008661"/>
    </source>
</evidence>
<evidence type="ECO:0000313" key="12">
    <source>
        <dbReference type="EMBL" id="ELU16825.1"/>
    </source>
</evidence>
<dbReference type="EMBL" id="AMQN01017244">
    <property type="status" value="NOT_ANNOTATED_CDS"/>
    <property type="molecule type" value="Genomic_DNA"/>
</dbReference>
<organism evidence="12">
    <name type="scientific">Capitella teleta</name>
    <name type="common">Polychaete worm</name>
    <dbReference type="NCBI Taxonomy" id="283909"/>
    <lineage>
        <taxon>Eukaryota</taxon>
        <taxon>Metazoa</taxon>
        <taxon>Spiralia</taxon>
        <taxon>Lophotrochozoa</taxon>
        <taxon>Annelida</taxon>
        <taxon>Polychaeta</taxon>
        <taxon>Sedentaria</taxon>
        <taxon>Scolecida</taxon>
        <taxon>Capitellidae</taxon>
        <taxon>Capitella</taxon>
    </lineage>
</organism>
<reference evidence="14" key="1">
    <citation type="submission" date="2012-12" db="EMBL/GenBank/DDBJ databases">
        <authorList>
            <person name="Hellsten U."/>
            <person name="Grimwood J."/>
            <person name="Chapman J.A."/>
            <person name="Shapiro H."/>
            <person name="Aerts A."/>
            <person name="Otillar R.P."/>
            <person name="Terry A.Y."/>
            <person name="Boore J.L."/>
            <person name="Simakov O."/>
            <person name="Marletaz F."/>
            <person name="Cho S.-J."/>
            <person name="Edsinger-Gonzales E."/>
            <person name="Havlak P."/>
            <person name="Kuo D.-H."/>
            <person name="Larsson T."/>
            <person name="Lv J."/>
            <person name="Arendt D."/>
            <person name="Savage R."/>
            <person name="Osoegawa K."/>
            <person name="de Jong P."/>
            <person name="Lindberg D.R."/>
            <person name="Seaver E.C."/>
            <person name="Weisblat D.A."/>
            <person name="Putnam N.H."/>
            <person name="Grigoriev I.V."/>
            <person name="Rokhsar D.S."/>
        </authorList>
    </citation>
    <scope>NUCLEOTIDE SEQUENCE</scope>
    <source>
        <strain evidence="14">I ESC-2004</strain>
    </source>
</reference>
<gene>
    <name evidence="12" type="ORF">CAPTEDRAFT_219113</name>
</gene>
<feature type="domain" description="N-acetyltransferase" evidence="11">
    <location>
        <begin position="155"/>
        <end position="295"/>
    </location>
</feature>
<evidence type="ECO:0000256" key="7">
    <source>
        <dbReference type="ARBA" id="ARBA00022989"/>
    </source>
</evidence>
<evidence type="ECO:0000313" key="13">
    <source>
        <dbReference type="EnsemblMetazoa" id="CapteP219113"/>
    </source>
</evidence>
<keyword evidence="10" id="KW-0012">Acyltransferase</keyword>
<keyword evidence="8" id="KW-0333">Golgi apparatus</keyword>
<evidence type="ECO:0000256" key="9">
    <source>
        <dbReference type="ARBA" id="ARBA00023136"/>
    </source>
</evidence>
<comment type="similarity">
    <text evidence="10">Belongs to the glycine N-acyltransferase family.</text>
</comment>
<protein>
    <recommendedName>
        <fullName evidence="10">Glycine N-acyltransferase-like protein</fullName>
        <ecNumber evidence="10">2.3.1.-</ecNumber>
    </recommendedName>
</protein>
<evidence type="ECO:0000256" key="5">
    <source>
        <dbReference type="ARBA" id="ARBA00022692"/>
    </source>
</evidence>
<evidence type="ECO:0000256" key="8">
    <source>
        <dbReference type="ARBA" id="ARBA00023034"/>
    </source>
</evidence>
<dbReference type="EC" id="2.3.1.-" evidence="10"/>
<dbReference type="Proteomes" id="UP000014760">
    <property type="component" value="Unassembled WGS sequence"/>
</dbReference>
<evidence type="ECO:0000256" key="3">
    <source>
        <dbReference type="ARBA" id="ARBA00022676"/>
    </source>
</evidence>
<dbReference type="PANTHER" id="PTHR15298:SF1">
    <property type="entry name" value="GLYCINE N-ACYLTRANSFERASE-LIKE PROTEIN"/>
    <property type="match status" value="1"/>
</dbReference>
<accession>R7VKJ8</accession>
<evidence type="ECO:0000256" key="6">
    <source>
        <dbReference type="ARBA" id="ARBA00022968"/>
    </source>
</evidence>
<proteinExistence type="inferred from homology"/>
<dbReference type="AlphaFoldDB" id="R7VKJ8"/>
<dbReference type="EnsemblMetazoa" id="CapteT219113">
    <property type="protein sequence ID" value="CapteP219113"/>
    <property type="gene ID" value="CapteG219113"/>
</dbReference>
<name>R7VKJ8_CAPTE</name>
<dbReference type="Pfam" id="PF01762">
    <property type="entry name" value="Galactosyl_T"/>
    <property type="match status" value="1"/>
</dbReference>
<evidence type="ECO:0000256" key="10">
    <source>
        <dbReference type="RuleBase" id="RU368002"/>
    </source>
</evidence>
<dbReference type="GO" id="GO:0000139">
    <property type="term" value="C:Golgi membrane"/>
    <property type="evidence" value="ECO:0007669"/>
    <property type="project" value="UniProtKB-SubCell"/>
</dbReference>
<dbReference type="InterPro" id="IPR013653">
    <property type="entry name" value="GCN5-like_dom"/>
</dbReference>
<keyword evidence="7" id="KW-1133">Transmembrane helix</keyword>
<dbReference type="Pfam" id="PF08445">
    <property type="entry name" value="FR47"/>
    <property type="match status" value="1"/>
</dbReference>
<dbReference type="HOGENOM" id="CLU_541049_0_0_1"/>
<dbReference type="PANTHER" id="PTHR15298">
    <property type="entry name" value="L-COA N-ACYLTRANSFERASE-RELATED"/>
    <property type="match status" value="1"/>
</dbReference>
<keyword evidence="9" id="KW-0472">Membrane</keyword>
<evidence type="ECO:0000256" key="1">
    <source>
        <dbReference type="ARBA" id="ARBA00004323"/>
    </source>
</evidence>